<accession>A0A8D9BUU3</accession>
<dbReference type="EMBL" id="HBUF01666090">
    <property type="protein sequence ID" value="CAG6789654.1"/>
    <property type="molecule type" value="Transcribed_RNA"/>
</dbReference>
<protein>
    <submittedName>
        <fullName evidence="1">Uncharacterized protein</fullName>
    </submittedName>
</protein>
<proteinExistence type="predicted"/>
<sequence length="103" mass="12133">MILDITSRLNSIFKALAKTENGRTLSIYFNCLLKSWRHVRIQKSEVTIKFMSKCFCKLKKYYKCLDFLVTNVTLDVPIAEIINPLSPTVTHDQHLWRFIVRIL</sequence>
<dbReference type="AlphaFoldDB" id="A0A8D9BUU3"/>
<reference evidence="1" key="1">
    <citation type="submission" date="2021-05" db="EMBL/GenBank/DDBJ databases">
        <authorList>
            <person name="Alioto T."/>
            <person name="Alioto T."/>
            <person name="Gomez Garrido J."/>
        </authorList>
    </citation>
    <scope>NUCLEOTIDE SEQUENCE</scope>
</reference>
<organism evidence="1">
    <name type="scientific">Cacopsylla melanoneura</name>
    <dbReference type="NCBI Taxonomy" id="428564"/>
    <lineage>
        <taxon>Eukaryota</taxon>
        <taxon>Metazoa</taxon>
        <taxon>Ecdysozoa</taxon>
        <taxon>Arthropoda</taxon>
        <taxon>Hexapoda</taxon>
        <taxon>Insecta</taxon>
        <taxon>Pterygota</taxon>
        <taxon>Neoptera</taxon>
        <taxon>Paraneoptera</taxon>
        <taxon>Hemiptera</taxon>
        <taxon>Sternorrhyncha</taxon>
        <taxon>Psylloidea</taxon>
        <taxon>Psyllidae</taxon>
        <taxon>Psyllinae</taxon>
        <taxon>Cacopsylla</taxon>
    </lineage>
</organism>
<name>A0A8D9BUU3_9HEMI</name>
<evidence type="ECO:0000313" key="1">
    <source>
        <dbReference type="EMBL" id="CAG6789654.1"/>
    </source>
</evidence>